<name>A0A852WA64_PSEA5</name>
<gene>
    <name evidence="2" type="ORF">HDA37_003510</name>
</gene>
<dbReference type="EMBL" id="JACCCZ010000001">
    <property type="protein sequence ID" value="NYG03225.1"/>
    <property type="molecule type" value="Genomic_DNA"/>
</dbReference>
<reference evidence="2 3" key="1">
    <citation type="submission" date="2020-07" db="EMBL/GenBank/DDBJ databases">
        <title>Sequencing the genomes of 1000 actinobacteria strains.</title>
        <authorList>
            <person name="Klenk H.-P."/>
        </authorList>
    </citation>
    <scope>NUCLEOTIDE SEQUENCE [LARGE SCALE GENOMIC DNA]</scope>
    <source>
        <strain evidence="2 3">DSM 44749</strain>
    </source>
</reference>
<evidence type="ECO:0000313" key="2">
    <source>
        <dbReference type="EMBL" id="NYG03225.1"/>
    </source>
</evidence>
<proteinExistence type="predicted"/>
<keyword evidence="3" id="KW-1185">Reference proteome</keyword>
<dbReference type="GeneID" id="98053225"/>
<accession>A0A852WA64</accession>
<sequence length="110" mass="11289">MPQTVLVADDGRAIRESPARFSVGAQRLLRPDERMPTRRPPPTCTTRTGDALTGPVLPVAVLTAVAGPPALPIPVDGGTIDVPGNDAPGDPAAGPATGLDTATGRRRHAR</sequence>
<feature type="region of interest" description="Disordered" evidence="1">
    <location>
        <begin position="29"/>
        <end position="52"/>
    </location>
</feature>
<dbReference type="AlphaFoldDB" id="A0A852WA64"/>
<comment type="caution">
    <text evidence="2">The sequence shown here is derived from an EMBL/GenBank/DDBJ whole genome shotgun (WGS) entry which is preliminary data.</text>
</comment>
<dbReference type="RefSeq" id="WP_179761674.1">
    <property type="nucleotide sequence ID" value="NZ_BAAAJZ010000003.1"/>
</dbReference>
<evidence type="ECO:0000313" key="3">
    <source>
        <dbReference type="Proteomes" id="UP000549695"/>
    </source>
</evidence>
<organism evidence="2 3">
    <name type="scientific">Pseudonocardia alni</name>
    <name type="common">Amycolata alni</name>
    <dbReference type="NCBI Taxonomy" id="33907"/>
    <lineage>
        <taxon>Bacteria</taxon>
        <taxon>Bacillati</taxon>
        <taxon>Actinomycetota</taxon>
        <taxon>Actinomycetes</taxon>
        <taxon>Pseudonocardiales</taxon>
        <taxon>Pseudonocardiaceae</taxon>
        <taxon>Pseudonocardia</taxon>
    </lineage>
</organism>
<feature type="compositionally biased region" description="Low complexity" evidence="1">
    <location>
        <begin position="81"/>
        <end position="100"/>
    </location>
</feature>
<evidence type="ECO:0000256" key="1">
    <source>
        <dbReference type="SAM" id="MobiDB-lite"/>
    </source>
</evidence>
<dbReference type="Proteomes" id="UP000549695">
    <property type="component" value="Unassembled WGS sequence"/>
</dbReference>
<protein>
    <submittedName>
        <fullName evidence="2">Uncharacterized protein</fullName>
    </submittedName>
</protein>
<feature type="region of interest" description="Disordered" evidence="1">
    <location>
        <begin position="76"/>
        <end position="110"/>
    </location>
</feature>